<dbReference type="EMBL" id="KZ678143">
    <property type="protein sequence ID" value="PSN61612.1"/>
    <property type="molecule type" value="Genomic_DNA"/>
</dbReference>
<protein>
    <submittedName>
        <fullName evidence="5">Di-copper centre-containing protein</fullName>
    </submittedName>
</protein>
<evidence type="ECO:0000313" key="6">
    <source>
        <dbReference type="Proteomes" id="UP000240883"/>
    </source>
</evidence>
<proteinExistence type="predicted"/>
<gene>
    <name evidence="5" type="ORF">BS50DRAFT_561660</name>
</gene>
<keyword evidence="2" id="KW-0560">Oxidoreductase</keyword>
<reference evidence="5 6" key="1">
    <citation type="journal article" date="2018" name="Front. Microbiol.">
        <title>Genome-Wide Analysis of Corynespora cassiicola Leaf Fall Disease Putative Effectors.</title>
        <authorList>
            <person name="Lopez D."/>
            <person name="Ribeiro S."/>
            <person name="Label P."/>
            <person name="Fumanal B."/>
            <person name="Venisse J.S."/>
            <person name="Kohler A."/>
            <person name="de Oliveira R.R."/>
            <person name="Labutti K."/>
            <person name="Lipzen A."/>
            <person name="Lail K."/>
            <person name="Bauer D."/>
            <person name="Ohm R.A."/>
            <person name="Barry K.W."/>
            <person name="Spatafora J."/>
            <person name="Grigoriev I.V."/>
            <person name="Martin F.M."/>
            <person name="Pujade-Renaud V."/>
        </authorList>
    </citation>
    <scope>NUCLEOTIDE SEQUENCE [LARGE SCALE GENOMIC DNA]</scope>
    <source>
        <strain evidence="5 6">Philippines</strain>
    </source>
</reference>
<dbReference type="Proteomes" id="UP000240883">
    <property type="component" value="Unassembled WGS sequence"/>
</dbReference>
<dbReference type="STRING" id="1448308.A0A2T2N831"/>
<evidence type="ECO:0000259" key="4">
    <source>
        <dbReference type="PROSITE" id="PS00498"/>
    </source>
</evidence>
<evidence type="ECO:0000256" key="3">
    <source>
        <dbReference type="SAM" id="SignalP"/>
    </source>
</evidence>
<feature type="chain" id="PRO_5015526174" evidence="3">
    <location>
        <begin position="23"/>
        <end position="388"/>
    </location>
</feature>
<sequence>MFWLTLISTIASLASQSQRAYGFEIAPTPETDRLNANALKNFLKYATERVANGTQTQCNLGKVGYRREWTSLSIKERIEFTDSVECLMSKPSIHDPTIVPGAKSRYDDFIVPHMNQTNSVHSSTNFLSWHRYLIWAFEQALRSECGYTGYLPYWNWAKYAHDPVNSPLFDGSAGSIGSNGIYEERNCTVVDGPVCVPPGEGGGCVRSGPFSNTTVNLGPISNFAIAYPDAKTLFRHNPRCLKRDVITEVSSRWTTEQNITGTLSLPTFAEFQSNLTGDVLNGQWGVHTAGHFVLMGDPGTDVYVAPADPAFYLHHAQVDRVWWIYQNQDPAARTNQIAGTITPNNTPPSRNGTIDDIIDLGAVGEPLSLLEMMSTAGLDQGPLCYVYA</sequence>
<dbReference type="PANTHER" id="PTHR11474">
    <property type="entry name" value="TYROSINASE FAMILY MEMBER"/>
    <property type="match status" value="1"/>
</dbReference>
<dbReference type="Gene3D" id="1.10.1280.10">
    <property type="entry name" value="Di-copper center containing domain from catechol oxidase"/>
    <property type="match status" value="1"/>
</dbReference>
<dbReference type="GO" id="GO:0046872">
    <property type="term" value="F:metal ion binding"/>
    <property type="evidence" value="ECO:0007669"/>
    <property type="project" value="UniProtKB-KW"/>
</dbReference>
<keyword evidence="3" id="KW-0732">Signal</keyword>
<evidence type="ECO:0000256" key="2">
    <source>
        <dbReference type="ARBA" id="ARBA00023002"/>
    </source>
</evidence>
<dbReference type="PANTHER" id="PTHR11474:SF125">
    <property type="entry name" value="N-ACETYL-6-HYDROXYTRYPTOPHAN OXIDASE IVOB-RELATED"/>
    <property type="match status" value="1"/>
</dbReference>
<dbReference type="InterPro" id="IPR050316">
    <property type="entry name" value="Tyrosinase/Hemocyanin"/>
</dbReference>
<keyword evidence="6" id="KW-1185">Reference proteome</keyword>
<dbReference type="InterPro" id="IPR008922">
    <property type="entry name" value="Di-copper_centre_dom_sf"/>
</dbReference>
<evidence type="ECO:0000256" key="1">
    <source>
        <dbReference type="ARBA" id="ARBA00022723"/>
    </source>
</evidence>
<dbReference type="Pfam" id="PF00264">
    <property type="entry name" value="Tyrosinase"/>
    <property type="match status" value="1"/>
</dbReference>
<feature type="signal peptide" evidence="3">
    <location>
        <begin position="1"/>
        <end position="22"/>
    </location>
</feature>
<feature type="domain" description="Tyrosinase copper-binding" evidence="4">
    <location>
        <begin position="308"/>
        <end position="319"/>
    </location>
</feature>
<accession>A0A2T2N831</accession>
<evidence type="ECO:0000313" key="5">
    <source>
        <dbReference type="EMBL" id="PSN61612.1"/>
    </source>
</evidence>
<dbReference type="PROSITE" id="PS00498">
    <property type="entry name" value="TYROSINASE_2"/>
    <property type="match status" value="1"/>
</dbReference>
<name>A0A2T2N831_CORCC</name>
<dbReference type="AlphaFoldDB" id="A0A2T2N831"/>
<dbReference type="InterPro" id="IPR002227">
    <property type="entry name" value="Tyrosinase_Cu-bd"/>
</dbReference>
<dbReference type="PRINTS" id="PR00092">
    <property type="entry name" value="TYROSINASE"/>
</dbReference>
<keyword evidence="1" id="KW-0479">Metal-binding</keyword>
<organism evidence="5 6">
    <name type="scientific">Corynespora cassiicola Philippines</name>
    <dbReference type="NCBI Taxonomy" id="1448308"/>
    <lineage>
        <taxon>Eukaryota</taxon>
        <taxon>Fungi</taxon>
        <taxon>Dikarya</taxon>
        <taxon>Ascomycota</taxon>
        <taxon>Pezizomycotina</taxon>
        <taxon>Dothideomycetes</taxon>
        <taxon>Pleosporomycetidae</taxon>
        <taxon>Pleosporales</taxon>
        <taxon>Corynesporascaceae</taxon>
        <taxon>Corynespora</taxon>
    </lineage>
</organism>
<dbReference type="SUPFAM" id="SSF48056">
    <property type="entry name" value="Di-copper centre-containing domain"/>
    <property type="match status" value="1"/>
</dbReference>
<dbReference type="OrthoDB" id="6132182at2759"/>
<dbReference type="GO" id="GO:0016491">
    <property type="term" value="F:oxidoreductase activity"/>
    <property type="evidence" value="ECO:0007669"/>
    <property type="project" value="UniProtKB-KW"/>
</dbReference>